<dbReference type="GO" id="GO:0005737">
    <property type="term" value="C:cytoplasm"/>
    <property type="evidence" value="ECO:0007669"/>
    <property type="project" value="UniProtKB-SubCell"/>
</dbReference>
<evidence type="ECO:0000256" key="9">
    <source>
        <dbReference type="PROSITE-ProRule" id="PRU00277"/>
    </source>
</evidence>
<evidence type="ECO:0000256" key="7">
    <source>
        <dbReference type="ARBA" id="ARBA00023235"/>
    </source>
</evidence>
<name>A0A7I9VNK8_9BACT</name>
<dbReference type="Gene3D" id="3.10.50.40">
    <property type="match status" value="1"/>
</dbReference>
<dbReference type="PANTHER" id="PTHR47861">
    <property type="entry name" value="FKBP-TYPE PEPTIDYL-PROLYL CIS-TRANS ISOMERASE SLYD"/>
    <property type="match status" value="1"/>
</dbReference>
<evidence type="ECO:0000256" key="2">
    <source>
        <dbReference type="ARBA" id="ARBA00004496"/>
    </source>
</evidence>
<comment type="catalytic activity">
    <reaction evidence="1 9 10">
        <text>[protein]-peptidylproline (omega=180) = [protein]-peptidylproline (omega=0)</text>
        <dbReference type="Rhea" id="RHEA:16237"/>
        <dbReference type="Rhea" id="RHEA-COMP:10747"/>
        <dbReference type="Rhea" id="RHEA-COMP:10748"/>
        <dbReference type="ChEBI" id="CHEBI:83833"/>
        <dbReference type="ChEBI" id="CHEBI:83834"/>
        <dbReference type="EC" id="5.2.1.8"/>
    </reaction>
</comment>
<dbReference type="RefSeq" id="WP_176066109.1">
    <property type="nucleotide sequence ID" value="NZ_BJTG01000006.1"/>
</dbReference>
<comment type="function">
    <text evidence="8">Also involved in hydrogenase metallocenter assembly, probably by participating in the nickel insertion step. This function in hydrogenase biosynthesis requires chaperone activity and the presence of the metal-binding domain, but not PPIase activity.</text>
</comment>
<gene>
    <name evidence="12" type="primary">slyD</name>
    <name evidence="12" type="ORF">AMYX_27340</name>
</gene>
<evidence type="ECO:0000313" key="13">
    <source>
        <dbReference type="Proteomes" id="UP000503640"/>
    </source>
</evidence>
<feature type="domain" description="PPIase FKBP-type" evidence="11">
    <location>
        <begin position="6"/>
        <end position="83"/>
    </location>
</feature>
<evidence type="ECO:0000259" key="11">
    <source>
        <dbReference type="PROSITE" id="PS50059"/>
    </source>
</evidence>
<evidence type="ECO:0000313" key="12">
    <source>
        <dbReference type="EMBL" id="GEJ57993.1"/>
    </source>
</evidence>
<reference evidence="13" key="1">
    <citation type="journal article" date="2020" name="Appl. Environ. Microbiol.">
        <title>Diazotrophic Anaeromyxobacter Isolates from Soils.</title>
        <authorList>
            <person name="Masuda Y."/>
            <person name="Yamanaka H."/>
            <person name="Xu Z.X."/>
            <person name="Shiratori Y."/>
            <person name="Aono T."/>
            <person name="Amachi S."/>
            <person name="Senoo K."/>
            <person name="Itoh H."/>
        </authorList>
    </citation>
    <scope>NUCLEOTIDE SEQUENCE [LARGE SCALE GENOMIC DNA]</scope>
    <source>
        <strain evidence="13">R267</strain>
    </source>
</reference>
<keyword evidence="4" id="KW-0963">Cytoplasm</keyword>
<sequence>MKVGKGSVVSVDYELHLGDGKVVDASAPGEPMAYIHGEGQIVPGLERALEGLSAGEAKQVVVAPQDGYGEHDARGVQEVPKNAFPADMQPAIGMELLAQGEDGEAVPFVVREVKPESIVIDLNHPLAGKTLHFAVTVREVRAATEEELEHGHVHGAGDAHEHDHHHE</sequence>
<comment type="caution">
    <text evidence="12">The sequence shown here is derived from an EMBL/GenBank/DDBJ whole genome shotgun (WGS) entry which is preliminary data.</text>
</comment>
<evidence type="ECO:0000256" key="5">
    <source>
        <dbReference type="ARBA" id="ARBA00023110"/>
    </source>
</evidence>
<keyword evidence="5 9" id="KW-0697">Rotamase</keyword>
<evidence type="ECO:0000256" key="4">
    <source>
        <dbReference type="ARBA" id="ARBA00022490"/>
    </source>
</evidence>
<keyword evidence="13" id="KW-1185">Reference proteome</keyword>
<evidence type="ECO:0000256" key="3">
    <source>
        <dbReference type="ARBA" id="ARBA00006577"/>
    </source>
</evidence>
<dbReference type="InterPro" id="IPR046357">
    <property type="entry name" value="PPIase_dom_sf"/>
</dbReference>
<dbReference type="GO" id="GO:0042026">
    <property type="term" value="P:protein refolding"/>
    <property type="evidence" value="ECO:0007669"/>
    <property type="project" value="UniProtKB-ARBA"/>
</dbReference>
<keyword evidence="7 9" id="KW-0413">Isomerase</keyword>
<dbReference type="Proteomes" id="UP000503640">
    <property type="component" value="Unassembled WGS sequence"/>
</dbReference>
<organism evidence="12 13">
    <name type="scientific">Anaeromyxobacter diazotrophicus</name>
    <dbReference type="NCBI Taxonomy" id="2590199"/>
    <lineage>
        <taxon>Bacteria</taxon>
        <taxon>Pseudomonadati</taxon>
        <taxon>Myxococcota</taxon>
        <taxon>Myxococcia</taxon>
        <taxon>Myxococcales</taxon>
        <taxon>Cystobacterineae</taxon>
        <taxon>Anaeromyxobacteraceae</taxon>
        <taxon>Anaeromyxobacter</taxon>
    </lineage>
</organism>
<evidence type="ECO:0000256" key="6">
    <source>
        <dbReference type="ARBA" id="ARBA00023186"/>
    </source>
</evidence>
<keyword evidence="6" id="KW-0143">Chaperone</keyword>
<accession>A0A7I9VNK8</accession>
<evidence type="ECO:0000256" key="8">
    <source>
        <dbReference type="ARBA" id="ARBA00037071"/>
    </source>
</evidence>
<evidence type="ECO:0000256" key="10">
    <source>
        <dbReference type="RuleBase" id="RU003915"/>
    </source>
</evidence>
<comment type="subcellular location">
    <subcellularLocation>
        <location evidence="2">Cytoplasm</location>
    </subcellularLocation>
</comment>
<evidence type="ECO:0000256" key="1">
    <source>
        <dbReference type="ARBA" id="ARBA00000971"/>
    </source>
</evidence>
<comment type="similarity">
    <text evidence="3 10">Belongs to the FKBP-type PPIase family.</text>
</comment>
<dbReference type="Pfam" id="PF00254">
    <property type="entry name" value="FKBP_C"/>
    <property type="match status" value="1"/>
</dbReference>
<proteinExistence type="inferred from homology"/>
<dbReference type="EMBL" id="BJTG01000006">
    <property type="protein sequence ID" value="GEJ57993.1"/>
    <property type="molecule type" value="Genomic_DNA"/>
</dbReference>
<dbReference type="PROSITE" id="PS50059">
    <property type="entry name" value="FKBP_PPIASE"/>
    <property type="match status" value="1"/>
</dbReference>
<protein>
    <recommendedName>
        <fullName evidence="10">Peptidyl-prolyl cis-trans isomerase</fullName>
        <ecNumber evidence="10">5.2.1.8</ecNumber>
    </recommendedName>
</protein>
<dbReference type="GO" id="GO:0003755">
    <property type="term" value="F:peptidyl-prolyl cis-trans isomerase activity"/>
    <property type="evidence" value="ECO:0007669"/>
    <property type="project" value="UniProtKB-UniRule"/>
</dbReference>
<dbReference type="AlphaFoldDB" id="A0A7I9VNK8"/>
<dbReference type="SUPFAM" id="SSF54534">
    <property type="entry name" value="FKBP-like"/>
    <property type="match status" value="1"/>
</dbReference>
<dbReference type="EC" id="5.2.1.8" evidence="10"/>
<dbReference type="PANTHER" id="PTHR47861:SF3">
    <property type="entry name" value="FKBP-TYPE PEPTIDYL-PROLYL CIS-TRANS ISOMERASE SLYD"/>
    <property type="match status" value="1"/>
</dbReference>
<dbReference type="InterPro" id="IPR001179">
    <property type="entry name" value="PPIase_FKBP_dom"/>
</dbReference>